<name>A0A643FHJ2_IDEDE</name>
<dbReference type="SUPFAM" id="SSF56349">
    <property type="entry name" value="DNA breaking-rejoining enzymes"/>
    <property type="match status" value="1"/>
</dbReference>
<dbReference type="OrthoDB" id="9125502at2"/>
<dbReference type="Pfam" id="PF00589">
    <property type="entry name" value="Phage_integrase"/>
    <property type="match status" value="1"/>
</dbReference>
<keyword evidence="4" id="KW-1185">Reference proteome</keyword>
<dbReference type="InterPro" id="IPR011010">
    <property type="entry name" value="DNA_brk_join_enz"/>
</dbReference>
<evidence type="ECO:0000313" key="3">
    <source>
        <dbReference type="EMBL" id="KAB0584759.1"/>
    </source>
</evidence>
<dbReference type="InterPro" id="IPR002104">
    <property type="entry name" value="Integrase_catalytic"/>
</dbReference>
<gene>
    <name evidence="3" type="ORF">F7Q92_02730</name>
</gene>
<evidence type="ECO:0000259" key="2">
    <source>
        <dbReference type="PROSITE" id="PS51898"/>
    </source>
</evidence>
<dbReference type="AlphaFoldDB" id="A0A643FHJ2"/>
<comment type="caution">
    <text evidence="3">The sequence shown here is derived from an EMBL/GenBank/DDBJ whole genome shotgun (WGS) entry which is preliminary data.</text>
</comment>
<proteinExistence type="predicted"/>
<feature type="domain" description="Tyr recombinase" evidence="2">
    <location>
        <begin position="130"/>
        <end position="320"/>
    </location>
</feature>
<protein>
    <submittedName>
        <fullName evidence="3">Site-specific integrase</fullName>
    </submittedName>
</protein>
<dbReference type="InterPro" id="IPR013762">
    <property type="entry name" value="Integrase-like_cat_sf"/>
</dbReference>
<sequence length="325" mass="36206">MNRLDIPSSPMAAFELAWALWQRRARARSLLRKTTSEEVYASVWGALAHWACARGMPPQALQAADLAAFLAERDATHGLTRRHAWRITRLVERVLLIYHQELGLPPATAVAQLLEQRPDIRYANASRFDELPDALGQRDAAALARHLAQPSNPGNPWQMQRNRAAVALHLGAGLTPAEVRALRLRDLAPAVCEAVTLPGPSGQAARRVPLPVWARRAVQTWREARAALGVPGEQCLPSTRSTGKPWGKVSHHEGVKAVLQQAGLDAQRWSAYSLRHSFALHALHRRVPPEQLGQWLGVTEPDVLDRYQRIRQEMVEEAAWLHETS</sequence>
<keyword evidence="1" id="KW-0233">DNA recombination</keyword>
<reference evidence="3 4" key="1">
    <citation type="submission" date="2019-09" db="EMBL/GenBank/DDBJ databases">
        <title>Draft genome sequences of 48 bacterial type strains from the CCUG.</title>
        <authorList>
            <person name="Tunovic T."/>
            <person name="Pineiro-Iglesias B."/>
            <person name="Unosson C."/>
            <person name="Inganas E."/>
            <person name="Ohlen M."/>
            <person name="Cardew S."/>
            <person name="Jensie-Markopoulos S."/>
            <person name="Salva-Serra F."/>
            <person name="Jaen-Luchoro D."/>
            <person name="Karlsson R."/>
            <person name="Svensson-Stadler L."/>
            <person name="Chun J."/>
            <person name="Moore E."/>
        </authorList>
    </citation>
    <scope>NUCLEOTIDE SEQUENCE [LARGE SCALE GENOMIC DNA]</scope>
    <source>
        <strain evidence="3 4">CCUG 30977</strain>
    </source>
</reference>
<dbReference type="GO" id="GO:0006310">
    <property type="term" value="P:DNA recombination"/>
    <property type="evidence" value="ECO:0007669"/>
    <property type="project" value="UniProtKB-KW"/>
</dbReference>
<organism evidence="3 4">
    <name type="scientific">Ideonella dechloratans</name>
    <dbReference type="NCBI Taxonomy" id="36863"/>
    <lineage>
        <taxon>Bacteria</taxon>
        <taxon>Pseudomonadati</taxon>
        <taxon>Pseudomonadota</taxon>
        <taxon>Betaproteobacteria</taxon>
        <taxon>Burkholderiales</taxon>
        <taxon>Sphaerotilaceae</taxon>
        <taxon>Ideonella</taxon>
    </lineage>
</organism>
<dbReference type="CDD" id="cd00397">
    <property type="entry name" value="DNA_BRE_C"/>
    <property type="match status" value="1"/>
</dbReference>
<accession>A0A643FHJ2</accession>
<evidence type="ECO:0000256" key="1">
    <source>
        <dbReference type="ARBA" id="ARBA00023172"/>
    </source>
</evidence>
<dbReference type="GO" id="GO:0015074">
    <property type="term" value="P:DNA integration"/>
    <property type="evidence" value="ECO:0007669"/>
    <property type="project" value="InterPro"/>
</dbReference>
<evidence type="ECO:0000313" key="4">
    <source>
        <dbReference type="Proteomes" id="UP000430120"/>
    </source>
</evidence>
<dbReference type="RefSeq" id="WP_151122404.1">
    <property type="nucleotide sequence ID" value="NZ_CP088082.1"/>
</dbReference>
<dbReference type="Gene3D" id="1.10.443.10">
    <property type="entry name" value="Intergrase catalytic core"/>
    <property type="match status" value="1"/>
</dbReference>
<dbReference type="Proteomes" id="UP000430120">
    <property type="component" value="Unassembled WGS sequence"/>
</dbReference>
<dbReference type="GO" id="GO:0003677">
    <property type="term" value="F:DNA binding"/>
    <property type="evidence" value="ECO:0007669"/>
    <property type="project" value="InterPro"/>
</dbReference>
<dbReference type="EMBL" id="VZPB01000004">
    <property type="protein sequence ID" value="KAB0584759.1"/>
    <property type="molecule type" value="Genomic_DNA"/>
</dbReference>
<dbReference type="PROSITE" id="PS51898">
    <property type="entry name" value="TYR_RECOMBINASE"/>
    <property type="match status" value="1"/>
</dbReference>